<evidence type="ECO:0000313" key="6">
    <source>
        <dbReference type="Proteomes" id="UP001595796"/>
    </source>
</evidence>
<evidence type="ECO:0000256" key="3">
    <source>
        <dbReference type="SAM" id="SignalP"/>
    </source>
</evidence>
<dbReference type="InterPro" id="IPR038352">
    <property type="entry name" value="Imelysin_sf"/>
</dbReference>
<dbReference type="Pfam" id="PF09375">
    <property type="entry name" value="Peptidase_M75"/>
    <property type="match status" value="1"/>
</dbReference>
<name>A0ABV9Z2X7_9HYPH</name>
<protein>
    <submittedName>
        <fullName evidence="5">Imelysin family protein</fullName>
    </submittedName>
</protein>
<dbReference type="InterPro" id="IPR034984">
    <property type="entry name" value="Imelysin-like_IPPA"/>
</dbReference>
<dbReference type="EMBL" id="JBHSJF010000006">
    <property type="protein sequence ID" value="MFC5069323.1"/>
    <property type="molecule type" value="Genomic_DNA"/>
</dbReference>
<evidence type="ECO:0000313" key="5">
    <source>
        <dbReference type="EMBL" id="MFC5069323.1"/>
    </source>
</evidence>
<feature type="chain" id="PRO_5045731571" evidence="3">
    <location>
        <begin position="20"/>
        <end position="349"/>
    </location>
</feature>
<evidence type="ECO:0000259" key="4">
    <source>
        <dbReference type="Pfam" id="PF09375"/>
    </source>
</evidence>
<evidence type="ECO:0000256" key="2">
    <source>
        <dbReference type="ARBA" id="ARBA00022729"/>
    </source>
</evidence>
<sequence>MLRFLSAALILFLVLPAAAQEYVPVNQNPDFKAEAVRIAEQFVVPRYEALAARFLTQNEAWKTYCGKPDDRGFEQLGVQFREAAEAWAAVELVRYGPISEDFRYERIAYWPERKNDVARGLARLLSSNDALTEDSMYDRSVAVQGMSALERLLYDEGAAAALKAGDLGAKRRCAAGQAISFNLTRVSKDVLTDWKPLIQKLKTGDEGPAREAVTRFGTDLLMLFQVVGDQKLDVPVGTTSGEAKPQAAQWWRSGLSNATIATNLKSAADLSYMILGSGGPGINTVGATETAQSLAESLPAPLPDMIKDGSQRSKLLLLRNAVRGARDLTTAYVPAALGIVVGFNSLDGD</sequence>
<reference evidence="6" key="1">
    <citation type="journal article" date="2019" name="Int. J. Syst. Evol. Microbiol.">
        <title>The Global Catalogue of Microorganisms (GCM) 10K type strain sequencing project: providing services to taxonomists for standard genome sequencing and annotation.</title>
        <authorList>
            <consortium name="The Broad Institute Genomics Platform"/>
            <consortium name="The Broad Institute Genome Sequencing Center for Infectious Disease"/>
            <person name="Wu L."/>
            <person name="Ma J."/>
        </authorList>
    </citation>
    <scope>NUCLEOTIDE SEQUENCE [LARGE SCALE GENOMIC DNA]</scope>
    <source>
        <strain evidence="6">CGMCC 1.16444</strain>
    </source>
</reference>
<organism evidence="5 6">
    <name type="scientific">Flaviflagellibacter deserti</name>
    <dbReference type="NCBI Taxonomy" id="2267266"/>
    <lineage>
        <taxon>Bacteria</taxon>
        <taxon>Pseudomonadati</taxon>
        <taxon>Pseudomonadota</taxon>
        <taxon>Alphaproteobacteria</taxon>
        <taxon>Hyphomicrobiales</taxon>
        <taxon>Flaviflagellibacter</taxon>
    </lineage>
</organism>
<feature type="domain" description="Imelysin-like" evidence="4">
    <location>
        <begin position="44"/>
        <end position="272"/>
    </location>
</feature>
<comment type="caution">
    <text evidence="5">The sequence shown here is derived from an EMBL/GenBank/DDBJ whole genome shotgun (WGS) entry which is preliminary data.</text>
</comment>
<dbReference type="InterPro" id="IPR018976">
    <property type="entry name" value="Imelysin-like"/>
</dbReference>
<keyword evidence="2 3" id="KW-0732">Signal</keyword>
<dbReference type="CDD" id="cd14659">
    <property type="entry name" value="Imelysin-like_IPPA"/>
    <property type="match status" value="1"/>
</dbReference>
<dbReference type="RefSeq" id="WP_114958080.1">
    <property type="nucleotide sequence ID" value="NZ_JBHSJF010000006.1"/>
</dbReference>
<dbReference type="Gene3D" id="1.20.1420.20">
    <property type="entry name" value="M75 peptidase, HXXE motif"/>
    <property type="match status" value="1"/>
</dbReference>
<accession>A0ABV9Z2X7</accession>
<proteinExistence type="predicted"/>
<evidence type="ECO:0000256" key="1">
    <source>
        <dbReference type="ARBA" id="ARBA00004196"/>
    </source>
</evidence>
<feature type="signal peptide" evidence="3">
    <location>
        <begin position="1"/>
        <end position="19"/>
    </location>
</feature>
<keyword evidence="6" id="KW-1185">Reference proteome</keyword>
<gene>
    <name evidence="5" type="ORF">ACFPFW_15000</name>
</gene>
<dbReference type="Proteomes" id="UP001595796">
    <property type="component" value="Unassembled WGS sequence"/>
</dbReference>
<comment type="subcellular location">
    <subcellularLocation>
        <location evidence="1">Cell envelope</location>
    </subcellularLocation>
</comment>